<dbReference type="RefSeq" id="WP_148910277.1">
    <property type="nucleotide sequence ID" value="NZ_VNHX01000032.1"/>
</dbReference>
<feature type="chain" id="PRO_5024443290" description="P pilus assembly chaperone PapD" evidence="1">
    <location>
        <begin position="21"/>
        <end position="272"/>
    </location>
</feature>
<gene>
    <name evidence="2" type="ORF">BC792_13221</name>
</gene>
<dbReference type="OrthoDB" id="1419910at2"/>
<organism evidence="2 3">
    <name type="scientific">Sphingobacterium allocomposti</name>
    <dbReference type="NCBI Taxonomy" id="415956"/>
    <lineage>
        <taxon>Bacteria</taxon>
        <taxon>Pseudomonadati</taxon>
        <taxon>Bacteroidota</taxon>
        <taxon>Sphingobacteriia</taxon>
        <taxon>Sphingobacteriales</taxon>
        <taxon>Sphingobacteriaceae</taxon>
        <taxon>Sphingobacterium</taxon>
    </lineage>
</organism>
<reference evidence="2 3" key="1">
    <citation type="submission" date="2019-07" db="EMBL/GenBank/DDBJ databases">
        <title>Genomic Encyclopedia of Archaeal and Bacterial Type Strains, Phase II (KMG-II): from individual species to whole genera.</title>
        <authorList>
            <person name="Goeker M."/>
        </authorList>
    </citation>
    <scope>NUCLEOTIDE SEQUENCE [LARGE SCALE GENOMIC DNA]</scope>
    <source>
        <strain evidence="2 3">DSM 18850</strain>
    </source>
</reference>
<dbReference type="AlphaFoldDB" id="A0A5S5CXA5"/>
<keyword evidence="1" id="KW-0732">Signal</keyword>
<keyword evidence="3" id="KW-1185">Reference proteome</keyword>
<accession>A0A5S5CXA5</accession>
<feature type="signal peptide" evidence="1">
    <location>
        <begin position="1"/>
        <end position="20"/>
    </location>
</feature>
<dbReference type="Proteomes" id="UP000325105">
    <property type="component" value="Unassembled WGS sequence"/>
</dbReference>
<evidence type="ECO:0000256" key="1">
    <source>
        <dbReference type="SAM" id="SignalP"/>
    </source>
</evidence>
<protein>
    <recommendedName>
        <fullName evidence="4">P pilus assembly chaperone PapD</fullName>
    </recommendedName>
</protein>
<proteinExistence type="predicted"/>
<evidence type="ECO:0008006" key="4">
    <source>
        <dbReference type="Google" id="ProtNLM"/>
    </source>
</evidence>
<dbReference type="EMBL" id="VNHX01000032">
    <property type="protein sequence ID" value="TYP88205.1"/>
    <property type="molecule type" value="Genomic_DNA"/>
</dbReference>
<name>A0A5S5CXA5_9SPHI</name>
<evidence type="ECO:0000313" key="2">
    <source>
        <dbReference type="EMBL" id="TYP88205.1"/>
    </source>
</evidence>
<comment type="caution">
    <text evidence="2">The sequence shown here is derived from an EMBL/GenBank/DDBJ whole genome shotgun (WGS) entry which is preliminary data.</text>
</comment>
<evidence type="ECO:0000313" key="3">
    <source>
        <dbReference type="Proteomes" id="UP000325105"/>
    </source>
</evidence>
<sequence length="272" mass="30547">MKKVLLLSLLALAAITTAIAQTGLTVGPPRVYFVADAEQGQTQYIDVTNPSKDYTLELGISFEDWSYSEYGDNVLSEKGSLPTSCADWISVSETYFSLKPGESKRLQLNMQVPSDAKFTSDFPIHTTMLFVTQLNPRAREEREGANIRLAVRSGIKIYHRFNGREQPDLDITNLQYHHIDSVGTFLELSYDVTGNIWLEGRARAEFLNQETGEKTIVDNLTFYCLPGDKRKQYIAVPDTLTTGQYLASVLVFYGDQEVVKVAELEFDYVAKG</sequence>